<sequence length="92" mass="10523">MEIKKIPAKCQLESAPTLKESEGPKGALCHPQEAPQIKAVVIQVAFNFCIPNEIFEHRYEERIRICVPVCQCKNPSYEQGRERKGKLLLFIL</sequence>
<gene>
    <name evidence="1" type="ORF">RUM43_008324</name>
</gene>
<organism evidence="1 2">
    <name type="scientific">Polyplax serrata</name>
    <name type="common">Common mouse louse</name>
    <dbReference type="NCBI Taxonomy" id="468196"/>
    <lineage>
        <taxon>Eukaryota</taxon>
        <taxon>Metazoa</taxon>
        <taxon>Ecdysozoa</taxon>
        <taxon>Arthropoda</taxon>
        <taxon>Hexapoda</taxon>
        <taxon>Insecta</taxon>
        <taxon>Pterygota</taxon>
        <taxon>Neoptera</taxon>
        <taxon>Paraneoptera</taxon>
        <taxon>Psocodea</taxon>
        <taxon>Troctomorpha</taxon>
        <taxon>Phthiraptera</taxon>
        <taxon>Anoplura</taxon>
        <taxon>Polyplacidae</taxon>
        <taxon>Polyplax</taxon>
    </lineage>
</organism>
<dbReference type="Proteomes" id="UP001372834">
    <property type="component" value="Unassembled WGS sequence"/>
</dbReference>
<name>A0AAN8PNW7_POLSC</name>
<proteinExistence type="predicted"/>
<evidence type="ECO:0000313" key="1">
    <source>
        <dbReference type="EMBL" id="KAK6640047.1"/>
    </source>
</evidence>
<dbReference type="EMBL" id="JAWJWE010000003">
    <property type="protein sequence ID" value="KAK6640047.1"/>
    <property type="molecule type" value="Genomic_DNA"/>
</dbReference>
<protein>
    <submittedName>
        <fullName evidence="1">Uncharacterized protein</fullName>
    </submittedName>
</protein>
<accession>A0AAN8PNW7</accession>
<evidence type="ECO:0000313" key="2">
    <source>
        <dbReference type="Proteomes" id="UP001372834"/>
    </source>
</evidence>
<comment type="caution">
    <text evidence="1">The sequence shown here is derived from an EMBL/GenBank/DDBJ whole genome shotgun (WGS) entry which is preliminary data.</text>
</comment>
<dbReference type="AlphaFoldDB" id="A0AAN8PNW7"/>
<reference evidence="1 2" key="1">
    <citation type="submission" date="2023-10" db="EMBL/GenBank/DDBJ databases">
        <title>Genomes of two closely related lineages of the louse Polyplax serrata with different host specificities.</title>
        <authorList>
            <person name="Martinu J."/>
            <person name="Tarabai H."/>
            <person name="Stefka J."/>
            <person name="Hypsa V."/>
        </authorList>
    </citation>
    <scope>NUCLEOTIDE SEQUENCE [LARGE SCALE GENOMIC DNA]</scope>
    <source>
        <strain evidence="1">HR10_N</strain>
    </source>
</reference>